<dbReference type="GeneID" id="64217245"/>
<sequence length="301" mass="34455">MTTVPQKTWKSVKGKIEIEGHELTITNPDKPLWPEAGVTKLMYLEKLITLSPYLLKYCRNRYLTTIRYPHGIHDKSFYQKNCPEPAPAFVRTANLEGIRYVVLDSLPTLIWLANLACLEFHPSFHYIGSILPAEWVIDIDPSLEEEPRIMEAAEIIGDILDSLQIRSIPKTSGATGVQIYVPIRQGYTFEQLRKLGGFIASFAVQKYPKLFTVERLKKNRGDLIYIDYLQHWYGKTISAPYTPRAKPAASVSTPLLWEEVSKRVHPSEFTLLNIGERLQQKGDLIEQVPLQNLDPVLRRLP</sequence>
<dbReference type="Proteomes" id="UP000464330">
    <property type="component" value="Chromosome"/>
</dbReference>
<dbReference type="Proteomes" id="UP000239833">
    <property type="component" value="Chromosome"/>
</dbReference>
<dbReference type="RefSeq" id="WP_077996573.1">
    <property type="nucleotide sequence ID" value="NZ_CP019655.1"/>
</dbReference>
<organism evidence="2 4">
    <name type="scientific">Paenibacillus larvae subsp. larvae</name>
    <dbReference type="NCBI Taxonomy" id="147375"/>
    <lineage>
        <taxon>Bacteria</taxon>
        <taxon>Bacillati</taxon>
        <taxon>Bacillota</taxon>
        <taxon>Bacilli</taxon>
        <taxon>Bacillales</taxon>
        <taxon>Paenibacillaceae</taxon>
        <taxon>Paenibacillus</taxon>
    </lineage>
</organism>
<dbReference type="PANTHER" id="PTHR42705">
    <property type="entry name" value="BIFUNCTIONAL NON-HOMOLOGOUS END JOINING PROTEIN LIGD"/>
    <property type="match status" value="1"/>
</dbReference>
<proteinExistence type="predicted"/>
<evidence type="ECO:0000259" key="1">
    <source>
        <dbReference type="Pfam" id="PF21686"/>
    </source>
</evidence>
<reference evidence="2 5" key="2">
    <citation type="journal article" date="2020" name="Int. J. Med. Microbiol.">
        <title>Discovery of Paenibacillus larvae ERIC V: Phenotypic and genomic comparison to genotypes ERIC I-IV reveal different inventories of virulence factors which correlate with epidemiological prevalences of American Foulbrood.</title>
        <authorList>
            <person name="Beims H."/>
            <person name="Bunk B."/>
            <person name="Erler S."/>
            <person name="Mohr K.I."/>
            <person name="Sproer C."/>
            <person name="Pradella S."/>
            <person name="Gunther G."/>
            <person name="Rohde M."/>
            <person name="von der Ohe W."/>
            <person name="Steinert M."/>
        </authorList>
    </citation>
    <scope>NUCLEOTIDE SEQUENCE</scope>
    <source>
        <strain evidence="2">Eric_III</strain>
        <strain evidence="3">Eric_V</strain>
    </source>
</reference>
<dbReference type="InterPro" id="IPR014145">
    <property type="entry name" value="LigD_pol_dom"/>
</dbReference>
<dbReference type="Pfam" id="PF21686">
    <property type="entry name" value="LigD_Prim-Pol"/>
    <property type="match status" value="1"/>
</dbReference>
<accession>A0A6C0QLG3</accession>
<dbReference type="AlphaFoldDB" id="A0A2L1TVC4"/>
<evidence type="ECO:0000313" key="4">
    <source>
        <dbReference type="Proteomes" id="UP000239833"/>
    </source>
</evidence>
<feature type="domain" description="DNA ligase D polymerase" evidence="1">
    <location>
        <begin position="43"/>
        <end position="284"/>
    </location>
</feature>
<protein>
    <submittedName>
        <fullName evidence="2">DNA polymerase LigD</fullName>
    </submittedName>
</protein>
<dbReference type="EMBL" id="CP019717">
    <property type="protein sequence ID" value="QHZ49564.1"/>
    <property type="molecule type" value="Genomic_DNA"/>
</dbReference>
<dbReference type="NCBIfam" id="TIGR02778">
    <property type="entry name" value="ligD_pol"/>
    <property type="match status" value="1"/>
</dbReference>
<gene>
    <name evidence="2" type="ORF">ERICIII_00375</name>
    <name evidence="3" type="ORF">ERICV_00361</name>
</gene>
<evidence type="ECO:0000313" key="2">
    <source>
        <dbReference type="EMBL" id="AVF24615.1"/>
    </source>
</evidence>
<dbReference type="Gene3D" id="3.90.920.10">
    <property type="entry name" value="DNA primase, PRIM domain"/>
    <property type="match status" value="1"/>
</dbReference>
<evidence type="ECO:0000313" key="5">
    <source>
        <dbReference type="Proteomes" id="UP000464330"/>
    </source>
</evidence>
<dbReference type="InterPro" id="IPR052171">
    <property type="entry name" value="NHEJ_LigD"/>
</dbReference>
<accession>A0A8B6WXC9</accession>
<dbReference type="PANTHER" id="PTHR42705:SF2">
    <property type="entry name" value="BIFUNCTIONAL NON-HOMOLOGOUS END JOINING PROTEIN LIGD"/>
    <property type="match status" value="1"/>
</dbReference>
<reference evidence="4" key="1">
    <citation type="submission" date="2017-02" db="EMBL/GenBank/DDBJ databases">
        <title>Delineation of Paenibacillus larvae strains originating from foulbrood outbreaks.</title>
        <authorList>
            <person name="Beims H."/>
            <person name="Bunk B."/>
            <person name="Sproeer C."/>
            <person name="Mohr K.I."/>
            <person name="Pradella S."/>
            <person name="Guenther G."/>
            <person name="Rohde M."/>
            <person name="von der Ohe W."/>
            <person name="Steinert M."/>
        </authorList>
    </citation>
    <scope>NUCLEOTIDE SEQUENCE [LARGE SCALE GENOMIC DNA]</scope>
    <source>
        <strain evidence="4">Eric_III</strain>
    </source>
</reference>
<name>A0A2L1TVC4_9BACL</name>
<dbReference type="EMBL" id="CP019655">
    <property type="protein sequence ID" value="AVF24615.1"/>
    <property type="molecule type" value="Genomic_DNA"/>
</dbReference>
<evidence type="ECO:0000313" key="3">
    <source>
        <dbReference type="EMBL" id="QHZ49564.1"/>
    </source>
</evidence>
<accession>A0A2L1TVC4</accession>